<feature type="compositionally biased region" description="Basic and acidic residues" evidence="1">
    <location>
        <begin position="13"/>
        <end position="40"/>
    </location>
</feature>
<gene>
    <name evidence="2" type="ORF">P343_07085</name>
</gene>
<feature type="region of interest" description="Disordered" evidence="1">
    <location>
        <begin position="1"/>
        <end position="50"/>
    </location>
</feature>
<organism evidence="2 3">
    <name type="scientific">Sporolactobacillus laevolacticus DSM 442</name>
    <dbReference type="NCBI Taxonomy" id="1395513"/>
    <lineage>
        <taxon>Bacteria</taxon>
        <taxon>Bacillati</taxon>
        <taxon>Bacillota</taxon>
        <taxon>Bacilli</taxon>
        <taxon>Bacillales</taxon>
        <taxon>Sporolactobacillaceae</taxon>
        <taxon>Sporolactobacillus</taxon>
    </lineage>
</organism>
<dbReference type="PATRIC" id="fig|1395513.3.peg.1435"/>
<sequence length="62" mass="6918">MRDSCGIASVDANRARPRSEVLSEEARGSPAESEHMERKSTGKFTKSKKQSDVLASEERVFF</sequence>
<evidence type="ECO:0000313" key="2">
    <source>
        <dbReference type="EMBL" id="EST12489.1"/>
    </source>
</evidence>
<dbReference type="Proteomes" id="UP000018296">
    <property type="component" value="Unassembled WGS sequence"/>
</dbReference>
<evidence type="ECO:0000256" key="1">
    <source>
        <dbReference type="SAM" id="MobiDB-lite"/>
    </source>
</evidence>
<accession>V6J6T7</accession>
<proteinExistence type="predicted"/>
<protein>
    <submittedName>
        <fullName evidence="2">Uncharacterized protein</fullName>
    </submittedName>
</protein>
<reference evidence="2 3" key="1">
    <citation type="journal article" date="2013" name="Genome Announc.">
        <title>Genome Sequence of Sporolactobacillus laevolacticus DSM442, an Efficient Polymer-Grade D-Lactate Producer from Agricultural Waste Cottonseed as a Nitrogen Source.</title>
        <authorList>
            <person name="Wang H."/>
            <person name="Wang L."/>
            <person name="Ju J."/>
            <person name="Yu B."/>
            <person name="Ma Y."/>
        </authorList>
    </citation>
    <scope>NUCLEOTIDE SEQUENCE [LARGE SCALE GENOMIC DNA]</scope>
    <source>
        <strain evidence="2 3">DSM 442</strain>
    </source>
</reference>
<dbReference type="EMBL" id="AWTC01000005">
    <property type="protein sequence ID" value="EST12489.1"/>
    <property type="molecule type" value="Genomic_DNA"/>
</dbReference>
<evidence type="ECO:0000313" key="3">
    <source>
        <dbReference type="Proteomes" id="UP000018296"/>
    </source>
</evidence>
<keyword evidence="3" id="KW-1185">Reference proteome</keyword>
<name>V6J6T7_9BACL</name>
<dbReference type="AlphaFoldDB" id="V6J6T7"/>
<comment type="caution">
    <text evidence="2">The sequence shown here is derived from an EMBL/GenBank/DDBJ whole genome shotgun (WGS) entry which is preliminary data.</text>
</comment>
<dbReference type="STRING" id="1395513.P343_07085"/>